<protein>
    <recommendedName>
        <fullName evidence="10">Flagellar biosynthetic protein FliR</fullName>
    </recommendedName>
</protein>
<evidence type="ECO:0000313" key="8">
    <source>
        <dbReference type="EMBL" id="NNU17395.1"/>
    </source>
</evidence>
<keyword evidence="4 7" id="KW-0812">Transmembrane</keyword>
<feature type="transmembrane region" description="Helical" evidence="7">
    <location>
        <begin position="12"/>
        <end position="30"/>
    </location>
</feature>
<dbReference type="PANTHER" id="PTHR30065:SF8">
    <property type="entry name" value="FLAGELLAR BIOSYNTHETIC PROTEIN FLIR"/>
    <property type="match status" value="1"/>
</dbReference>
<dbReference type="RefSeq" id="WP_173200779.1">
    <property type="nucleotide sequence ID" value="NZ_JABFCX010000003.1"/>
</dbReference>
<evidence type="ECO:0000256" key="7">
    <source>
        <dbReference type="SAM" id="Phobius"/>
    </source>
</evidence>
<dbReference type="Proteomes" id="UP000536835">
    <property type="component" value="Unassembled WGS sequence"/>
</dbReference>
<gene>
    <name evidence="8" type="ORF">HK107_13770</name>
</gene>
<evidence type="ECO:0000256" key="1">
    <source>
        <dbReference type="ARBA" id="ARBA00004651"/>
    </source>
</evidence>
<dbReference type="PRINTS" id="PR00953">
    <property type="entry name" value="TYPE3IMRPROT"/>
</dbReference>
<reference evidence="8 9" key="1">
    <citation type="submission" date="2020-05" db="EMBL/GenBank/DDBJ databases">
        <title>Parvularcula mediterraneae sp. nov., isolated from polypropylene straw from shallow seawater of the seashore of Laganas in Zakynthos island, Greece.</title>
        <authorList>
            <person name="Szabo I."/>
            <person name="Al-Omari J."/>
            <person name="Rado J."/>
            <person name="Szerdahelyi G.S."/>
        </authorList>
    </citation>
    <scope>NUCLEOTIDE SEQUENCE [LARGE SCALE GENOMIC DNA]</scope>
    <source>
        <strain evidence="8 9">ZS-1/3</strain>
    </source>
</reference>
<organism evidence="8 9">
    <name type="scientific">Parvularcula mediterranea</name>
    <dbReference type="NCBI Taxonomy" id="2732508"/>
    <lineage>
        <taxon>Bacteria</taxon>
        <taxon>Pseudomonadati</taxon>
        <taxon>Pseudomonadota</taxon>
        <taxon>Alphaproteobacteria</taxon>
        <taxon>Parvularculales</taxon>
        <taxon>Parvularculaceae</taxon>
        <taxon>Parvularcula</taxon>
    </lineage>
</organism>
<keyword evidence="5 7" id="KW-1133">Transmembrane helix</keyword>
<evidence type="ECO:0000313" key="9">
    <source>
        <dbReference type="Proteomes" id="UP000536835"/>
    </source>
</evidence>
<evidence type="ECO:0000256" key="3">
    <source>
        <dbReference type="ARBA" id="ARBA00022475"/>
    </source>
</evidence>
<evidence type="ECO:0008006" key="10">
    <source>
        <dbReference type="Google" id="ProtNLM"/>
    </source>
</evidence>
<dbReference type="GO" id="GO:0005886">
    <property type="term" value="C:plasma membrane"/>
    <property type="evidence" value="ECO:0007669"/>
    <property type="project" value="UniProtKB-SubCell"/>
</dbReference>
<keyword evidence="3" id="KW-1003">Cell membrane</keyword>
<dbReference type="GO" id="GO:0006605">
    <property type="term" value="P:protein targeting"/>
    <property type="evidence" value="ECO:0007669"/>
    <property type="project" value="InterPro"/>
</dbReference>
<feature type="transmembrane region" description="Helical" evidence="7">
    <location>
        <begin position="42"/>
        <end position="60"/>
    </location>
</feature>
<keyword evidence="6 7" id="KW-0472">Membrane</keyword>
<evidence type="ECO:0000256" key="6">
    <source>
        <dbReference type="ARBA" id="ARBA00023136"/>
    </source>
</evidence>
<comment type="similarity">
    <text evidence="2">Belongs to the FliR/MopE/SpaR family.</text>
</comment>
<dbReference type="EMBL" id="JABFCX010000003">
    <property type="protein sequence ID" value="NNU17395.1"/>
    <property type="molecule type" value="Genomic_DNA"/>
</dbReference>
<comment type="subcellular location">
    <subcellularLocation>
        <location evidence="1">Cell membrane</location>
        <topology evidence="1">Multi-pass membrane protein</topology>
    </subcellularLocation>
</comment>
<keyword evidence="9" id="KW-1185">Reference proteome</keyword>
<feature type="transmembrane region" description="Helical" evidence="7">
    <location>
        <begin position="125"/>
        <end position="147"/>
    </location>
</feature>
<dbReference type="InterPro" id="IPR002010">
    <property type="entry name" value="T3SS_IM_R"/>
</dbReference>
<evidence type="ECO:0000256" key="5">
    <source>
        <dbReference type="ARBA" id="ARBA00022989"/>
    </source>
</evidence>
<feature type="transmembrane region" description="Helical" evidence="7">
    <location>
        <begin position="214"/>
        <end position="245"/>
    </location>
</feature>
<proteinExistence type="inferred from homology"/>
<feature type="transmembrane region" description="Helical" evidence="7">
    <location>
        <begin position="72"/>
        <end position="93"/>
    </location>
</feature>
<dbReference type="PANTHER" id="PTHR30065">
    <property type="entry name" value="FLAGELLAR BIOSYNTHETIC PROTEIN FLIR"/>
    <property type="match status" value="1"/>
</dbReference>
<name>A0A7Y3RNT2_9PROT</name>
<evidence type="ECO:0000256" key="4">
    <source>
        <dbReference type="ARBA" id="ARBA00022692"/>
    </source>
</evidence>
<sequence>MVEIPLGGAADQLTVLLLTFARVGTICMLMPGVGESYVPMNVRLGIAFGFSLIVSVAVRWRLPEMAGFDDVIMAMTSEIASGLIFGTAMRLFLAAPQIAGQLTSQLTSLSNIFASGAQLMEASSILGAWFVVGAILFTFVSGLHYLMIDAMAFSYNVIPLGGFPNMADAADALVKVFAGVFALGIQMAAPFILLSVIFNLGVGLTNRMLQSLPLYFVAMPISILGGMYVLAFAIGPILAAFRAAFSSWLLAPFS</sequence>
<evidence type="ECO:0000256" key="2">
    <source>
        <dbReference type="ARBA" id="ARBA00009772"/>
    </source>
</evidence>
<feature type="transmembrane region" description="Helical" evidence="7">
    <location>
        <begin position="176"/>
        <end position="202"/>
    </location>
</feature>
<accession>A0A7Y3RNT2</accession>
<dbReference type="AlphaFoldDB" id="A0A7Y3RNT2"/>
<comment type="caution">
    <text evidence="8">The sequence shown here is derived from an EMBL/GenBank/DDBJ whole genome shotgun (WGS) entry which is preliminary data.</text>
</comment>
<dbReference type="Pfam" id="PF01311">
    <property type="entry name" value="Bac_export_1"/>
    <property type="match status" value="1"/>
</dbReference>